<dbReference type="Pfam" id="PF13639">
    <property type="entry name" value="zf-RING_2"/>
    <property type="match status" value="1"/>
</dbReference>
<dbReference type="PANTHER" id="PTHR15710:SF59">
    <property type="entry name" value="E3 UBIQUITIN-PROTEIN LIGASE SDIR1-LIKE"/>
    <property type="match status" value="1"/>
</dbReference>
<keyword evidence="5" id="KW-0862">Zinc</keyword>
<gene>
    <name evidence="8" type="ORF">Gogos_017111</name>
</gene>
<feature type="domain" description="RING-type" evidence="7">
    <location>
        <begin position="45"/>
        <end position="86"/>
    </location>
</feature>
<proteinExistence type="predicted"/>
<dbReference type="Proteomes" id="UP000593579">
    <property type="component" value="Unassembled WGS sequence"/>
</dbReference>
<evidence type="ECO:0000313" key="9">
    <source>
        <dbReference type="Proteomes" id="UP000593579"/>
    </source>
</evidence>
<comment type="caution">
    <text evidence="8">The sequence shown here is derived from an EMBL/GenBank/DDBJ whole genome shotgun (WGS) entry which is preliminary data.</text>
</comment>
<evidence type="ECO:0000259" key="7">
    <source>
        <dbReference type="PROSITE" id="PS50089"/>
    </source>
</evidence>
<protein>
    <recommendedName>
        <fullName evidence="2">RING-type E3 ubiquitin transferase</fullName>
        <ecNumber evidence="2">2.3.2.27</ecNumber>
    </recommendedName>
</protein>
<name>A0A7J9B9S2_GOSGO</name>
<evidence type="ECO:0000313" key="8">
    <source>
        <dbReference type="EMBL" id="MBA0733065.1"/>
    </source>
</evidence>
<evidence type="ECO:0000256" key="1">
    <source>
        <dbReference type="ARBA" id="ARBA00000900"/>
    </source>
</evidence>
<dbReference type="InterPro" id="IPR001841">
    <property type="entry name" value="Znf_RING"/>
</dbReference>
<dbReference type="InterPro" id="IPR013083">
    <property type="entry name" value="Znf_RING/FYVE/PHD"/>
</dbReference>
<dbReference type="AlphaFoldDB" id="A0A7J9B9S2"/>
<dbReference type="PROSITE" id="PS50089">
    <property type="entry name" value="ZF_RING_2"/>
    <property type="match status" value="1"/>
</dbReference>
<dbReference type="SUPFAM" id="SSF57850">
    <property type="entry name" value="RING/U-box"/>
    <property type="match status" value="1"/>
</dbReference>
<dbReference type="GO" id="GO:0005737">
    <property type="term" value="C:cytoplasm"/>
    <property type="evidence" value="ECO:0007669"/>
    <property type="project" value="TreeGrafter"/>
</dbReference>
<dbReference type="PANTHER" id="PTHR15710">
    <property type="entry name" value="E3 UBIQUITIN-PROTEIN LIGASE PRAJA"/>
    <property type="match status" value="1"/>
</dbReference>
<evidence type="ECO:0000256" key="6">
    <source>
        <dbReference type="PROSITE-ProRule" id="PRU00175"/>
    </source>
</evidence>
<dbReference type="OrthoDB" id="4348522at2759"/>
<keyword evidence="9" id="KW-1185">Reference proteome</keyword>
<keyword evidence="3" id="KW-0479">Metal-binding</keyword>
<dbReference type="EMBL" id="JABEZY010000001">
    <property type="protein sequence ID" value="MBA0733065.1"/>
    <property type="molecule type" value="Genomic_DNA"/>
</dbReference>
<comment type="catalytic activity">
    <reaction evidence="1">
        <text>S-ubiquitinyl-[E2 ubiquitin-conjugating enzyme]-L-cysteine + [acceptor protein]-L-lysine = [E2 ubiquitin-conjugating enzyme]-L-cysteine + N(6)-ubiquitinyl-[acceptor protein]-L-lysine.</text>
        <dbReference type="EC" id="2.3.2.27"/>
    </reaction>
</comment>
<reference evidence="8 9" key="1">
    <citation type="journal article" date="2019" name="Genome Biol. Evol.">
        <title>Insights into the evolution of the New World diploid cottons (Gossypium, subgenus Houzingenia) based on genome sequencing.</title>
        <authorList>
            <person name="Grover C.E."/>
            <person name="Arick M.A. 2nd"/>
            <person name="Thrash A."/>
            <person name="Conover J.L."/>
            <person name="Sanders W.S."/>
            <person name="Peterson D.G."/>
            <person name="Frelichowski J.E."/>
            <person name="Scheffler J.A."/>
            <person name="Scheffler B.E."/>
            <person name="Wendel J.F."/>
        </authorList>
    </citation>
    <scope>NUCLEOTIDE SEQUENCE [LARGE SCALE GENOMIC DNA]</scope>
    <source>
        <strain evidence="8">5</strain>
        <tissue evidence="8">Leaf</tissue>
    </source>
</reference>
<sequence>MTAAALAISESEFESNNYGMVAATESSVREMLKRFKVEDSEQQDCMVCLEEQGVGFEASRMPCFHIFHGDCIGKWLQQSHYCPICRFEMPTH</sequence>
<accession>A0A7J9B9S2</accession>
<evidence type="ECO:0000256" key="5">
    <source>
        <dbReference type="ARBA" id="ARBA00022833"/>
    </source>
</evidence>
<dbReference type="SMART" id="SM00184">
    <property type="entry name" value="RING"/>
    <property type="match status" value="1"/>
</dbReference>
<dbReference type="EC" id="2.3.2.27" evidence="2"/>
<dbReference type="GO" id="GO:0008270">
    <property type="term" value="F:zinc ion binding"/>
    <property type="evidence" value="ECO:0007669"/>
    <property type="project" value="UniProtKB-KW"/>
</dbReference>
<dbReference type="GO" id="GO:0061630">
    <property type="term" value="F:ubiquitin protein ligase activity"/>
    <property type="evidence" value="ECO:0007669"/>
    <property type="project" value="UniProtKB-EC"/>
</dbReference>
<dbReference type="Gene3D" id="3.30.40.10">
    <property type="entry name" value="Zinc/RING finger domain, C3HC4 (zinc finger)"/>
    <property type="match status" value="1"/>
</dbReference>
<evidence type="ECO:0000256" key="2">
    <source>
        <dbReference type="ARBA" id="ARBA00012483"/>
    </source>
</evidence>
<keyword evidence="4 6" id="KW-0863">Zinc-finger</keyword>
<evidence type="ECO:0000256" key="4">
    <source>
        <dbReference type="ARBA" id="ARBA00022771"/>
    </source>
</evidence>
<organism evidence="8 9">
    <name type="scientific">Gossypium gossypioides</name>
    <name type="common">Mexican cotton</name>
    <name type="synonym">Selera gossypioides</name>
    <dbReference type="NCBI Taxonomy" id="34282"/>
    <lineage>
        <taxon>Eukaryota</taxon>
        <taxon>Viridiplantae</taxon>
        <taxon>Streptophyta</taxon>
        <taxon>Embryophyta</taxon>
        <taxon>Tracheophyta</taxon>
        <taxon>Spermatophyta</taxon>
        <taxon>Magnoliopsida</taxon>
        <taxon>eudicotyledons</taxon>
        <taxon>Gunneridae</taxon>
        <taxon>Pentapetalae</taxon>
        <taxon>rosids</taxon>
        <taxon>malvids</taxon>
        <taxon>Malvales</taxon>
        <taxon>Malvaceae</taxon>
        <taxon>Malvoideae</taxon>
        <taxon>Gossypium</taxon>
    </lineage>
</organism>
<dbReference type="GO" id="GO:0016567">
    <property type="term" value="P:protein ubiquitination"/>
    <property type="evidence" value="ECO:0007669"/>
    <property type="project" value="TreeGrafter"/>
</dbReference>
<evidence type="ECO:0000256" key="3">
    <source>
        <dbReference type="ARBA" id="ARBA00022723"/>
    </source>
</evidence>